<dbReference type="Proteomes" id="UP000256334">
    <property type="component" value="Unassembled WGS sequence"/>
</dbReference>
<evidence type="ECO:0000313" key="2">
    <source>
        <dbReference type="Proteomes" id="UP000256334"/>
    </source>
</evidence>
<reference evidence="1 2" key="1">
    <citation type="submission" date="2018-07" db="EMBL/GenBank/DDBJ databases">
        <title>Genomic Encyclopedia of Type Strains, Phase IV (KMG-IV): sequencing the most valuable type-strain genomes for metagenomic binning, comparative biology and taxonomic classification.</title>
        <authorList>
            <person name="Goeker M."/>
        </authorList>
    </citation>
    <scope>NUCLEOTIDE SEQUENCE [LARGE SCALE GENOMIC DNA]</scope>
    <source>
        <strain evidence="1 2">DSM 14324</strain>
    </source>
</reference>
<dbReference type="OrthoDB" id="9905053at2"/>
<comment type="caution">
    <text evidence="1">The sequence shown here is derived from an EMBL/GenBank/DDBJ whole genome shotgun (WGS) entry which is preliminary data.</text>
</comment>
<proteinExistence type="predicted"/>
<gene>
    <name evidence="1" type="ORF">C8D72_3475</name>
</gene>
<keyword evidence="2" id="KW-1185">Reference proteome</keyword>
<sequence length="172" mass="20005">MEFDTLVTKLAEKIAKEKSKRSYGAVSAGVRFYSSEISELLYESNIKVTDIHRALQECMGHTPCNVRSFREHCDKYCGPKRTKEKIDFEKPAEIERFSILDKEMQTDGKEEVVPNDNQVSEDWQLIYNQLGPMMKPKLSIAIDKGLTLERAYKSLEKSQRDLRELVSQFYLR</sequence>
<accession>A0A3D9DRI2</accession>
<name>A0A3D9DRI2_9GAMM</name>
<dbReference type="EMBL" id="QRDJ01000013">
    <property type="protein sequence ID" value="REC93317.1"/>
    <property type="molecule type" value="Genomic_DNA"/>
</dbReference>
<organism evidence="1 2">
    <name type="scientific">Kushneria indalinina DSM 14324</name>
    <dbReference type="NCBI Taxonomy" id="1122140"/>
    <lineage>
        <taxon>Bacteria</taxon>
        <taxon>Pseudomonadati</taxon>
        <taxon>Pseudomonadota</taxon>
        <taxon>Gammaproteobacteria</taxon>
        <taxon>Oceanospirillales</taxon>
        <taxon>Halomonadaceae</taxon>
        <taxon>Kushneria</taxon>
    </lineage>
</organism>
<evidence type="ECO:0000313" key="1">
    <source>
        <dbReference type="EMBL" id="REC93317.1"/>
    </source>
</evidence>
<protein>
    <submittedName>
        <fullName evidence="1">Uncharacterized protein</fullName>
    </submittedName>
</protein>
<dbReference type="AlphaFoldDB" id="A0A3D9DRI2"/>
<dbReference type="RefSeq" id="WP_147301571.1">
    <property type="nucleotide sequence ID" value="NZ_QRDJ01000013.1"/>
</dbReference>